<keyword evidence="3" id="KW-0371">Homeobox</keyword>
<dbReference type="Pfam" id="PF05920">
    <property type="entry name" value="Homeobox_KN"/>
    <property type="match status" value="1"/>
</dbReference>
<feature type="compositionally biased region" description="Low complexity" evidence="5">
    <location>
        <begin position="263"/>
        <end position="281"/>
    </location>
</feature>
<keyword evidence="2" id="KW-0238">DNA-binding</keyword>
<evidence type="ECO:0000313" key="7">
    <source>
        <dbReference type="EMBL" id="ODO01403.1"/>
    </source>
</evidence>
<evidence type="ECO:0000256" key="3">
    <source>
        <dbReference type="ARBA" id="ARBA00023155"/>
    </source>
</evidence>
<dbReference type="EMBL" id="MEKH01000010">
    <property type="protein sequence ID" value="ODO01403.1"/>
    <property type="molecule type" value="Genomic_DNA"/>
</dbReference>
<evidence type="ECO:0000313" key="8">
    <source>
        <dbReference type="Proteomes" id="UP000095149"/>
    </source>
</evidence>
<proteinExistence type="inferred from homology"/>
<dbReference type="AlphaFoldDB" id="A0A1E3JKR0"/>
<feature type="domain" description="KN homeodomain" evidence="6">
    <location>
        <begin position="159"/>
        <end position="198"/>
    </location>
</feature>
<dbReference type="GO" id="GO:0003677">
    <property type="term" value="F:DNA binding"/>
    <property type="evidence" value="ECO:0007669"/>
    <property type="project" value="UniProtKB-KW"/>
</dbReference>
<dbReference type="Proteomes" id="UP000095149">
    <property type="component" value="Unassembled WGS sequence"/>
</dbReference>
<dbReference type="GO" id="GO:0006355">
    <property type="term" value="P:regulation of DNA-templated transcription"/>
    <property type="evidence" value="ECO:0007669"/>
    <property type="project" value="InterPro"/>
</dbReference>
<dbReference type="Gene3D" id="1.10.10.60">
    <property type="entry name" value="Homeodomain-like"/>
    <property type="match status" value="1"/>
</dbReference>
<organism evidence="7 8">
    <name type="scientific">Cryptococcus amylolentus CBS 6273</name>
    <dbReference type="NCBI Taxonomy" id="1296118"/>
    <lineage>
        <taxon>Eukaryota</taxon>
        <taxon>Fungi</taxon>
        <taxon>Dikarya</taxon>
        <taxon>Basidiomycota</taxon>
        <taxon>Agaricomycotina</taxon>
        <taxon>Tremellomycetes</taxon>
        <taxon>Tremellales</taxon>
        <taxon>Cryptococcaceae</taxon>
        <taxon>Cryptococcus</taxon>
    </lineage>
</organism>
<accession>A0A1E3JKR0</accession>
<evidence type="ECO:0000256" key="4">
    <source>
        <dbReference type="ARBA" id="ARBA00023242"/>
    </source>
</evidence>
<protein>
    <recommendedName>
        <fullName evidence="6">KN homeodomain domain-containing protein</fullName>
    </recommendedName>
</protein>
<comment type="caution">
    <text evidence="7">The sequence shown here is derived from an EMBL/GenBank/DDBJ whole genome shotgun (WGS) entry which is preliminary data.</text>
</comment>
<evidence type="ECO:0000256" key="5">
    <source>
        <dbReference type="SAM" id="MobiDB-lite"/>
    </source>
</evidence>
<feature type="region of interest" description="Disordered" evidence="5">
    <location>
        <begin position="396"/>
        <end position="418"/>
    </location>
</feature>
<evidence type="ECO:0000256" key="1">
    <source>
        <dbReference type="ARBA" id="ARBA00005800"/>
    </source>
</evidence>
<comment type="similarity">
    <text evidence="1">Belongs to the TALE/M-ATYP homeobox family.</text>
</comment>
<dbReference type="InterPro" id="IPR008422">
    <property type="entry name" value="KN_HD"/>
</dbReference>
<feature type="region of interest" description="Disordered" evidence="5">
    <location>
        <begin position="105"/>
        <end position="150"/>
    </location>
</feature>
<evidence type="ECO:0000259" key="6">
    <source>
        <dbReference type="Pfam" id="PF05920"/>
    </source>
</evidence>
<feature type="compositionally biased region" description="Pro residues" evidence="5">
    <location>
        <begin position="139"/>
        <end position="150"/>
    </location>
</feature>
<name>A0A1E3JKR0_9TREE</name>
<feature type="region of interest" description="Disordered" evidence="5">
    <location>
        <begin position="263"/>
        <end position="299"/>
    </location>
</feature>
<gene>
    <name evidence="7" type="ORF">I350_06222</name>
</gene>
<reference evidence="7 8" key="1">
    <citation type="submission" date="2016-06" db="EMBL/GenBank/DDBJ databases">
        <title>Evolution of pathogenesis and genome organization in the Tremellales.</title>
        <authorList>
            <person name="Cuomo C."/>
            <person name="Litvintseva A."/>
            <person name="Heitman J."/>
            <person name="Chen Y."/>
            <person name="Sun S."/>
            <person name="Springer D."/>
            <person name="Dromer F."/>
            <person name="Young S."/>
            <person name="Zeng Q."/>
            <person name="Chapman S."/>
            <person name="Gujja S."/>
            <person name="Saif S."/>
            <person name="Birren B."/>
        </authorList>
    </citation>
    <scope>NUCLEOTIDE SEQUENCE [LARGE SCALE GENOMIC DNA]</scope>
    <source>
        <strain evidence="7 8">CBS 6273</strain>
    </source>
</reference>
<keyword evidence="4" id="KW-0539">Nucleus</keyword>
<dbReference type="OrthoDB" id="2574029at2759"/>
<sequence>MPHQTTDPAALLLQERLRRQTKQFTETLIQSDEDCRRRFLSDWRGIEGEISRLAGLGLLDSATRGLAYAVARYLEVLSRKLAIFASADPKIEEVVEKIGTLVISHTSKKRRHEDHDARPKRSCHRTSEAPATSFECDPNPVPTSKPPPPSGDHSVVRLWFLNNLAYPYPSAAQKEKLAIAAGIARNKVDSDLTNFRRRAGWTDILNKWADGNREKMRKLVDRVASGKEKRQEVLKAVEKCQDYLTERETKRVGDWVNEIAKATASEPAASATPKASTASTKPRVESISSPTNDALRCSTPRSFSGSSAAFSDISDASVLVPISDAPLKRGLPDESISPFKRARNISSSSSSSEVDRKDWTSFFPRQQMVATPYSESPSFHIGSDVYPDYSSRKRHTLSQQKLYPMPPPAYSAVPPPSAPLPESWALPQEWAFNPEIQWGEGQ</sequence>
<evidence type="ECO:0000256" key="2">
    <source>
        <dbReference type="ARBA" id="ARBA00023125"/>
    </source>
</evidence>
<feature type="compositionally biased region" description="Pro residues" evidence="5">
    <location>
        <begin position="404"/>
        <end position="418"/>
    </location>
</feature>